<dbReference type="EC" id="3.5.1.25" evidence="2 8"/>
<dbReference type="CDD" id="cd00854">
    <property type="entry name" value="NagA"/>
    <property type="match status" value="1"/>
</dbReference>
<sequence>MCENSKLYKFANCRILRDHKIILEDLWVRNGVFVNPEKLFFDEKKPADVIIDCKNRVIAPGFIEIQINGGFGYDFSFETKTEEGLAIVSKKLLEHGITAFCPTVVTSPEQIYHKVLPKLKFRQGGKHGATILGAHVEGPFINKEKKGAHPPTCILSFEKGIEQLEKTYGSLDSVRIVTLAPELGNSAEVIQSLKQRNIVVSLGHSIADLSQSEEAVFHGANVVTHLFNAMLPFHHRDPGLVGLLASDKLCDTHPIYFGLIPDGIHTHPAAMRIAYRIHPDGLILVTDAISAMGLESGTHKIGQLDIEVRDHKAFIAGTNTLCGSIATMIQCVRIFFNSTGCSLEYALEAASLHPAQALGIERQRGCLDFGADADFVMLTDDLNVVSTWIRGECVYDANDK</sequence>
<dbReference type="InterPro" id="IPR032466">
    <property type="entry name" value="Metal_Hydrolase"/>
</dbReference>
<dbReference type="GO" id="GO:0008448">
    <property type="term" value="F:N-acetylglucosamine-6-phosphate deacetylase activity"/>
    <property type="evidence" value="ECO:0007669"/>
    <property type="project" value="UniProtKB-UniRule"/>
</dbReference>
<gene>
    <name evidence="13" type="ORF">ABEB36_005461</name>
</gene>
<feature type="binding site" evidence="10">
    <location>
        <position position="148"/>
    </location>
    <ligand>
        <name>substrate</name>
    </ligand>
</feature>
<comment type="similarity">
    <text evidence="1 8">Belongs to the metallo-dependent hydrolases superfamily. NagA family.</text>
</comment>
<feature type="binding site" evidence="10">
    <location>
        <begin position="321"/>
        <end position="323"/>
    </location>
    <ligand>
        <name>substrate</name>
    </ligand>
</feature>
<feature type="binding site" evidence="11">
    <location>
        <position position="137"/>
    </location>
    <ligand>
        <name>Zn(2+)</name>
        <dbReference type="ChEBI" id="CHEBI:29105"/>
    </ligand>
</feature>
<evidence type="ECO:0000256" key="10">
    <source>
        <dbReference type="PIRSR" id="PIRSR038994-2"/>
    </source>
</evidence>
<keyword evidence="6 8" id="KW-0119">Carbohydrate metabolism</keyword>
<dbReference type="GO" id="GO:0106279">
    <property type="term" value="P:negative regulation of UDP-N-acetylglucosamine biosynthetic process"/>
    <property type="evidence" value="ECO:0007669"/>
    <property type="project" value="UniProtKB-ARBA"/>
</dbReference>
<dbReference type="PIRSF" id="PIRSF038994">
    <property type="entry name" value="NagA"/>
    <property type="match status" value="1"/>
</dbReference>
<evidence type="ECO:0000256" key="3">
    <source>
        <dbReference type="ARBA" id="ARBA00018029"/>
    </source>
</evidence>
<feature type="binding site" evidence="10">
    <location>
        <position position="265"/>
    </location>
    <ligand>
        <name>substrate</name>
    </ligand>
</feature>
<evidence type="ECO:0000256" key="11">
    <source>
        <dbReference type="PIRSR" id="PIRSR038994-3"/>
    </source>
</evidence>
<keyword evidence="5 8" id="KW-0378">Hydrolase</keyword>
<name>A0ABD1EYA3_HYPHA</name>
<feature type="binding site" evidence="11">
    <location>
        <position position="225"/>
    </location>
    <ligand>
        <name>Zn(2+)</name>
        <dbReference type="ChEBI" id="CHEBI:29105"/>
    </ligand>
</feature>
<organism evidence="13 14">
    <name type="scientific">Hypothenemus hampei</name>
    <name type="common">Coffee berry borer</name>
    <dbReference type="NCBI Taxonomy" id="57062"/>
    <lineage>
        <taxon>Eukaryota</taxon>
        <taxon>Metazoa</taxon>
        <taxon>Ecdysozoa</taxon>
        <taxon>Arthropoda</taxon>
        <taxon>Hexapoda</taxon>
        <taxon>Insecta</taxon>
        <taxon>Pterygota</taxon>
        <taxon>Neoptera</taxon>
        <taxon>Endopterygota</taxon>
        <taxon>Coleoptera</taxon>
        <taxon>Polyphaga</taxon>
        <taxon>Cucujiformia</taxon>
        <taxon>Curculionidae</taxon>
        <taxon>Scolytinae</taxon>
        <taxon>Hypothenemus</taxon>
    </lineage>
</organism>
<evidence type="ECO:0000256" key="9">
    <source>
        <dbReference type="PIRSR" id="PIRSR038994-1"/>
    </source>
</evidence>
<feature type="binding site" evidence="11">
    <location>
        <position position="204"/>
    </location>
    <ligand>
        <name>Zn(2+)</name>
        <dbReference type="ChEBI" id="CHEBI:29105"/>
    </ligand>
</feature>
<comment type="caution">
    <text evidence="13">The sequence shown here is derived from an EMBL/GenBank/DDBJ whole genome shotgun (WGS) entry which is preliminary data.</text>
</comment>
<feature type="active site" description="Proton donor/acceptor" evidence="9">
    <location>
        <position position="287"/>
    </location>
</feature>
<dbReference type="Pfam" id="PF01979">
    <property type="entry name" value="Amidohydro_1"/>
    <property type="match status" value="1"/>
</dbReference>
<keyword evidence="4 11" id="KW-0479">Metal-binding</keyword>
<accession>A0ABD1EYA3</accession>
<evidence type="ECO:0000259" key="12">
    <source>
        <dbReference type="Pfam" id="PF01979"/>
    </source>
</evidence>
<dbReference type="PANTHER" id="PTHR11113">
    <property type="entry name" value="N-ACETYLGLUCOSAMINE-6-PHOSPHATE DEACETYLASE"/>
    <property type="match status" value="1"/>
</dbReference>
<dbReference type="NCBIfam" id="TIGR00221">
    <property type="entry name" value="nagA"/>
    <property type="match status" value="1"/>
</dbReference>
<comment type="cofactor">
    <cofactor evidence="11">
        <name>a divalent metal cation</name>
        <dbReference type="ChEBI" id="CHEBI:60240"/>
    </cofactor>
    <text evidence="11">Binds 1 divalent metal cation per subunit.</text>
</comment>
<evidence type="ECO:0000256" key="2">
    <source>
        <dbReference type="ARBA" id="ARBA00011899"/>
    </source>
</evidence>
<dbReference type="GO" id="GO:0046872">
    <property type="term" value="F:metal ion binding"/>
    <property type="evidence" value="ECO:0007669"/>
    <property type="project" value="UniProtKB-KW"/>
</dbReference>
<feature type="binding site" evidence="10">
    <location>
        <begin position="228"/>
        <end position="229"/>
    </location>
    <ligand>
        <name>substrate</name>
    </ligand>
</feature>
<evidence type="ECO:0000313" key="13">
    <source>
        <dbReference type="EMBL" id="KAL1506025.1"/>
    </source>
</evidence>
<dbReference type="InterPro" id="IPR011059">
    <property type="entry name" value="Metal-dep_hydrolase_composite"/>
</dbReference>
<keyword evidence="14" id="KW-1185">Reference proteome</keyword>
<evidence type="ECO:0000256" key="8">
    <source>
        <dbReference type="PIRNR" id="PIRNR038994"/>
    </source>
</evidence>
<dbReference type="PANTHER" id="PTHR11113:SF14">
    <property type="entry name" value="N-ACETYLGLUCOSAMINE-6-PHOSPHATE DEACETYLASE"/>
    <property type="match status" value="1"/>
</dbReference>
<dbReference type="InterPro" id="IPR006680">
    <property type="entry name" value="Amidohydro-rel"/>
</dbReference>
<evidence type="ECO:0000256" key="6">
    <source>
        <dbReference type="ARBA" id="ARBA00023277"/>
    </source>
</evidence>
<comment type="catalytic activity">
    <reaction evidence="7 8">
        <text>N-acetyl-D-glucosamine 6-phosphate + H2O = D-glucosamine 6-phosphate + acetate</text>
        <dbReference type="Rhea" id="RHEA:22936"/>
        <dbReference type="ChEBI" id="CHEBI:15377"/>
        <dbReference type="ChEBI" id="CHEBI:30089"/>
        <dbReference type="ChEBI" id="CHEBI:57513"/>
        <dbReference type="ChEBI" id="CHEBI:58725"/>
        <dbReference type="EC" id="3.5.1.25"/>
    </reaction>
</comment>
<evidence type="ECO:0000313" key="14">
    <source>
        <dbReference type="Proteomes" id="UP001566132"/>
    </source>
</evidence>
<protein>
    <recommendedName>
        <fullName evidence="3 8">N-acetylglucosamine-6-phosphate deacetylase</fullName>
        <ecNumber evidence="2 8">3.5.1.25</ecNumber>
    </recommendedName>
</protein>
<proteinExistence type="inferred from homology"/>
<dbReference type="Gene3D" id="2.30.40.10">
    <property type="entry name" value="Urease, subunit C, domain 1"/>
    <property type="match status" value="1"/>
</dbReference>
<feature type="domain" description="Amidohydrolase-related" evidence="12">
    <location>
        <begin position="58"/>
        <end position="393"/>
    </location>
</feature>
<feature type="binding site" evidence="10">
    <location>
        <position position="236"/>
    </location>
    <ligand>
        <name>substrate</name>
    </ligand>
</feature>
<evidence type="ECO:0000256" key="7">
    <source>
        <dbReference type="ARBA" id="ARBA00047647"/>
    </source>
</evidence>
<evidence type="ECO:0000256" key="1">
    <source>
        <dbReference type="ARBA" id="ARBA00010716"/>
    </source>
</evidence>
<dbReference type="Gene3D" id="3.20.20.140">
    <property type="entry name" value="Metal-dependent hydrolases"/>
    <property type="match status" value="1"/>
</dbReference>
<evidence type="ECO:0000256" key="5">
    <source>
        <dbReference type="ARBA" id="ARBA00022801"/>
    </source>
</evidence>
<dbReference type="EMBL" id="JBDJPC010000004">
    <property type="protein sequence ID" value="KAL1506025.1"/>
    <property type="molecule type" value="Genomic_DNA"/>
</dbReference>
<dbReference type="AlphaFoldDB" id="A0ABD1EYA3"/>
<dbReference type="FunFam" id="3.20.20.140:FF:000023">
    <property type="entry name" value="N-acetylglucosamine-6-phosphate deacetylase"/>
    <property type="match status" value="1"/>
</dbReference>
<dbReference type="InterPro" id="IPR003764">
    <property type="entry name" value="GlcNAc_6-P_deAcase"/>
</dbReference>
<reference evidence="13 14" key="1">
    <citation type="submission" date="2024-05" db="EMBL/GenBank/DDBJ databases">
        <title>Genetic variation in Jamaican populations of the coffee berry borer (Hypothenemus hampei).</title>
        <authorList>
            <person name="Errbii M."/>
            <person name="Myrie A."/>
        </authorList>
    </citation>
    <scope>NUCLEOTIDE SEQUENCE [LARGE SCALE GENOMIC DNA]</scope>
    <source>
        <strain evidence="13">JA-Hopewell-2020-01-JO</strain>
        <tissue evidence="13">Whole body</tissue>
    </source>
</reference>
<evidence type="ECO:0000256" key="4">
    <source>
        <dbReference type="ARBA" id="ARBA00022723"/>
    </source>
</evidence>
<dbReference type="SUPFAM" id="SSF51338">
    <property type="entry name" value="Composite domain of metallo-dependent hydrolases"/>
    <property type="match status" value="1"/>
</dbReference>
<dbReference type="GO" id="GO:0019262">
    <property type="term" value="P:N-acetylneuraminate catabolic process"/>
    <property type="evidence" value="ECO:0007669"/>
    <property type="project" value="UniProtKB-ARBA"/>
</dbReference>
<dbReference type="SUPFAM" id="SSF51556">
    <property type="entry name" value="Metallo-dependent hydrolases"/>
    <property type="match status" value="1"/>
</dbReference>
<dbReference type="Proteomes" id="UP001566132">
    <property type="component" value="Unassembled WGS sequence"/>
</dbReference>